<name>A0AAV7EIT9_ARIFI</name>
<dbReference type="Gene3D" id="3.30.530.20">
    <property type="match status" value="1"/>
</dbReference>
<comment type="caution">
    <text evidence="3">The sequence shown here is derived from an EMBL/GenBank/DDBJ whole genome shotgun (WGS) entry which is preliminary data.</text>
</comment>
<dbReference type="FunFam" id="3.30.530.20:FF:000007">
    <property type="entry name" value="Major pollen allergen Bet v 1-A"/>
    <property type="match status" value="1"/>
</dbReference>
<dbReference type="GO" id="GO:0038023">
    <property type="term" value="F:signaling receptor activity"/>
    <property type="evidence" value="ECO:0007669"/>
    <property type="project" value="InterPro"/>
</dbReference>
<dbReference type="CDD" id="cd07816">
    <property type="entry name" value="Bet_v1-like"/>
    <property type="match status" value="1"/>
</dbReference>
<evidence type="ECO:0000313" key="3">
    <source>
        <dbReference type="EMBL" id="KAG9448762.1"/>
    </source>
</evidence>
<dbReference type="SMART" id="SM01037">
    <property type="entry name" value="Bet_v_1"/>
    <property type="match status" value="1"/>
</dbReference>
<dbReference type="InterPro" id="IPR024949">
    <property type="entry name" value="Bet_v_I_allergen"/>
</dbReference>
<evidence type="ECO:0000259" key="2">
    <source>
        <dbReference type="SMART" id="SM01037"/>
    </source>
</evidence>
<proteinExistence type="inferred from homology"/>
<dbReference type="InterPro" id="IPR051761">
    <property type="entry name" value="MLP-like_ligand-binding"/>
</dbReference>
<organism evidence="3 4">
    <name type="scientific">Aristolochia fimbriata</name>
    <name type="common">White veined hardy Dutchman's pipe vine</name>
    <dbReference type="NCBI Taxonomy" id="158543"/>
    <lineage>
        <taxon>Eukaryota</taxon>
        <taxon>Viridiplantae</taxon>
        <taxon>Streptophyta</taxon>
        <taxon>Embryophyta</taxon>
        <taxon>Tracheophyta</taxon>
        <taxon>Spermatophyta</taxon>
        <taxon>Magnoliopsida</taxon>
        <taxon>Magnoliidae</taxon>
        <taxon>Piperales</taxon>
        <taxon>Aristolochiaceae</taxon>
        <taxon>Aristolochia</taxon>
    </lineage>
</organism>
<evidence type="ECO:0000256" key="1">
    <source>
        <dbReference type="ARBA" id="ARBA00009744"/>
    </source>
</evidence>
<dbReference type="PANTHER" id="PTHR31907">
    <property type="entry name" value="MLP-LIKE PROTEIN 423"/>
    <property type="match status" value="1"/>
</dbReference>
<dbReference type="Proteomes" id="UP000825729">
    <property type="component" value="Unassembled WGS sequence"/>
</dbReference>
<dbReference type="InterPro" id="IPR023393">
    <property type="entry name" value="START-like_dom_sf"/>
</dbReference>
<gene>
    <name evidence="3" type="ORF">H6P81_008727</name>
</gene>
<dbReference type="GO" id="GO:0010427">
    <property type="term" value="F:abscisic acid binding"/>
    <property type="evidence" value="ECO:0007669"/>
    <property type="project" value="InterPro"/>
</dbReference>
<dbReference type="EMBL" id="JAINDJ010000004">
    <property type="protein sequence ID" value="KAG9448762.1"/>
    <property type="molecule type" value="Genomic_DNA"/>
</dbReference>
<comment type="similarity">
    <text evidence="1">Belongs to the BetVI family.</text>
</comment>
<dbReference type="SUPFAM" id="SSF55961">
    <property type="entry name" value="Bet v1-like"/>
    <property type="match status" value="1"/>
</dbReference>
<dbReference type="PRINTS" id="PR00634">
    <property type="entry name" value="BETALLERGEN"/>
</dbReference>
<dbReference type="GO" id="GO:0006952">
    <property type="term" value="P:defense response"/>
    <property type="evidence" value="ECO:0007669"/>
    <property type="project" value="InterPro"/>
</dbReference>
<dbReference type="GO" id="GO:0004864">
    <property type="term" value="F:protein phosphatase inhibitor activity"/>
    <property type="evidence" value="ECO:0007669"/>
    <property type="project" value="InterPro"/>
</dbReference>
<protein>
    <recommendedName>
        <fullName evidence="2">Bet v I/Major latex protein domain-containing protein</fullName>
    </recommendedName>
</protein>
<sequence>MASNLDVEVEVKSSADKFWEAIRDSISLFPKIFPEMYKSIEIVEGDGKGVGSIRHIVYTEAVPMVKFAKEKIEVADEEKKTVAYSVIEGDLVNFYKNFKATLQVIPKGDGASVKWKAEFDKASEEVPEPTLLKEAAVKTFKDLDEYLLKA</sequence>
<keyword evidence="4" id="KW-1185">Reference proteome</keyword>
<dbReference type="Pfam" id="PF00407">
    <property type="entry name" value="Bet_v_1"/>
    <property type="match status" value="1"/>
</dbReference>
<accession>A0AAV7EIT9</accession>
<feature type="domain" description="Bet v I/Major latex protein" evidence="2">
    <location>
        <begin position="1"/>
        <end position="150"/>
    </location>
</feature>
<dbReference type="GO" id="GO:0009738">
    <property type="term" value="P:abscisic acid-activated signaling pathway"/>
    <property type="evidence" value="ECO:0007669"/>
    <property type="project" value="InterPro"/>
</dbReference>
<dbReference type="AlphaFoldDB" id="A0AAV7EIT9"/>
<evidence type="ECO:0000313" key="4">
    <source>
        <dbReference type="Proteomes" id="UP000825729"/>
    </source>
</evidence>
<reference evidence="3 4" key="1">
    <citation type="submission" date="2021-07" db="EMBL/GenBank/DDBJ databases">
        <title>The Aristolochia fimbriata genome: insights into angiosperm evolution, floral development and chemical biosynthesis.</title>
        <authorList>
            <person name="Jiao Y."/>
        </authorList>
    </citation>
    <scope>NUCLEOTIDE SEQUENCE [LARGE SCALE GENOMIC DNA]</scope>
    <source>
        <strain evidence="3">IBCAS-2021</strain>
        <tissue evidence="3">Leaf</tissue>
    </source>
</reference>
<dbReference type="InterPro" id="IPR000916">
    <property type="entry name" value="Bet_v_I/MLP"/>
</dbReference>